<evidence type="ECO:0000313" key="1">
    <source>
        <dbReference type="EMBL" id="ABA48508.1"/>
    </source>
</evidence>
<gene>
    <name evidence="1" type="ordered locus">BURPS1710b_1262</name>
</gene>
<protein>
    <submittedName>
        <fullName evidence="1">Uncharacterized protein</fullName>
    </submittedName>
</protein>
<organism evidence="1 2">
    <name type="scientific">Burkholderia pseudomallei (strain 1710b)</name>
    <dbReference type="NCBI Taxonomy" id="320372"/>
    <lineage>
        <taxon>Bacteria</taxon>
        <taxon>Pseudomonadati</taxon>
        <taxon>Pseudomonadota</taxon>
        <taxon>Betaproteobacteria</taxon>
        <taxon>Burkholderiales</taxon>
        <taxon>Burkholderiaceae</taxon>
        <taxon>Burkholderia</taxon>
        <taxon>pseudomallei group</taxon>
    </lineage>
</organism>
<dbReference type="EMBL" id="CP000124">
    <property type="protein sequence ID" value="ABA48508.1"/>
    <property type="molecule type" value="Genomic_DNA"/>
</dbReference>
<reference evidence="1 2" key="1">
    <citation type="submission" date="2005-09" db="EMBL/GenBank/DDBJ databases">
        <authorList>
            <person name="Woods D.E."/>
            <person name="Nierman W.C."/>
        </authorList>
    </citation>
    <scope>NUCLEOTIDE SEQUENCE [LARGE SCALE GENOMIC DNA]</scope>
    <source>
        <strain evidence="1 2">1710b</strain>
    </source>
</reference>
<evidence type="ECO:0000313" key="2">
    <source>
        <dbReference type="Proteomes" id="UP000002700"/>
    </source>
</evidence>
<dbReference type="Proteomes" id="UP000002700">
    <property type="component" value="Chromosome I"/>
</dbReference>
<dbReference type="AlphaFoldDB" id="Q3JUT0"/>
<name>Q3JUT0_BURP1</name>
<accession>Q3JUT0</accession>
<proteinExistence type="predicted"/>
<dbReference type="EnsemblBacteria" id="ABA48508">
    <property type="protein sequence ID" value="ABA48508"/>
    <property type="gene ID" value="BURPS1710b_1262"/>
</dbReference>
<dbReference type="HOGENOM" id="CLU_530695_0_0_4"/>
<dbReference type="KEGG" id="bpm:BURPS1710b_1262"/>
<sequence length="513" mass="58606">MPRLPLLERHRERALERFGHLRQIERVHEQRARQLGRGARELGEHEHARIVRILRRDVLLRDEVHPVAQRRHIAHLRQPEQRHQQIALVFAVQVLDRRPVELREAPVDAPRLAFEGLTDALIGLHVGAGRRRDLHERHAPLPARRIREHPLERLEALDEALRVIEAIHADHELALAHRVAQRLHRLARAVFDRRLADRVRIDADRIRGDLHDAAVRVQDPVLARRAEPAPLDVIDERLLVAFGLQADDVVRAHELHQLFMRRHGPQHLGRREGNVQEEADRVLHAELAQAVRERQQVIVVHPDDVVGLHERAQLLRERAVHAQIAGIFLAIEAREIAAIVKYRPQRGIREAAIVLVVVAAGQADGRIGHVAVPLDHGLLGRAGDLAVPAEPDAARLLQRVEHADRQPARRRTRILAGRHAIRYHDQSAHYGLPSCIRLPGEREKRHSRRIRQVACHLATFRTLKMKTDVTRTSSCVLFRTEIALIVEPFRTCAALIVIAVRRRIGRGAGRRGR</sequence>